<reference evidence="2" key="1">
    <citation type="submission" date="2018-01" db="EMBL/GenBank/DDBJ databases">
        <title>An insight into the sialome of Amazonian anophelines.</title>
        <authorList>
            <person name="Ribeiro J.M."/>
            <person name="Scarpassa V."/>
            <person name="Calvo E."/>
        </authorList>
    </citation>
    <scope>NUCLEOTIDE SEQUENCE</scope>
    <source>
        <tissue evidence="2">Salivary glands</tissue>
    </source>
</reference>
<feature type="transmembrane region" description="Helical" evidence="1">
    <location>
        <begin position="31"/>
        <end position="50"/>
    </location>
</feature>
<organism evidence="2">
    <name type="scientific">Anopheles braziliensis</name>
    <dbReference type="NCBI Taxonomy" id="58242"/>
    <lineage>
        <taxon>Eukaryota</taxon>
        <taxon>Metazoa</taxon>
        <taxon>Ecdysozoa</taxon>
        <taxon>Arthropoda</taxon>
        <taxon>Hexapoda</taxon>
        <taxon>Insecta</taxon>
        <taxon>Pterygota</taxon>
        <taxon>Neoptera</taxon>
        <taxon>Endopterygota</taxon>
        <taxon>Diptera</taxon>
        <taxon>Nematocera</taxon>
        <taxon>Culicoidea</taxon>
        <taxon>Culicidae</taxon>
        <taxon>Anophelinae</taxon>
        <taxon>Anopheles</taxon>
    </lineage>
</organism>
<keyword evidence="1" id="KW-1133">Transmembrane helix</keyword>
<dbReference type="AlphaFoldDB" id="A0A2M3ZTQ1"/>
<keyword evidence="1" id="KW-0812">Transmembrane</keyword>
<protein>
    <submittedName>
        <fullName evidence="2">Putative secreted peptide</fullName>
    </submittedName>
</protein>
<dbReference type="EMBL" id="GGFM01011122">
    <property type="protein sequence ID" value="MBW31873.1"/>
    <property type="molecule type" value="Transcribed_RNA"/>
</dbReference>
<name>A0A2M3ZTQ1_9DIPT</name>
<evidence type="ECO:0000256" key="1">
    <source>
        <dbReference type="SAM" id="Phobius"/>
    </source>
</evidence>
<sequence>MLLLLVVFSITSVGKFTLFTALYWRLVGADDFILIGILVSAKLLFLRLIIDRFVRSDTIGSLDVDVFILVLVHL</sequence>
<evidence type="ECO:0000313" key="2">
    <source>
        <dbReference type="EMBL" id="MBW31873.1"/>
    </source>
</evidence>
<keyword evidence="1" id="KW-0472">Membrane</keyword>
<accession>A0A2M3ZTQ1</accession>
<proteinExistence type="predicted"/>